<reference evidence="1" key="2">
    <citation type="submission" date="2021-08" db="EMBL/GenBank/DDBJ databases">
        <authorList>
            <person name="Tani A."/>
            <person name="Ola A."/>
            <person name="Ogura Y."/>
            <person name="Katsura K."/>
            <person name="Hayashi T."/>
        </authorList>
    </citation>
    <scope>NUCLEOTIDE SEQUENCE</scope>
    <source>
        <strain evidence="1">DSM 19015</strain>
    </source>
</reference>
<organism evidence="1 2">
    <name type="scientific">Methylobacterium iners</name>
    <dbReference type="NCBI Taxonomy" id="418707"/>
    <lineage>
        <taxon>Bacteria</taxon>
        <taxon>Pseudomonadati</taxon>
        <taxon>Pseudomonadota</taxon>
        <taxon>Alphaproteobacteria</taxon>
        <taxon>Hyphomicrobiales</taxon>
        <taxon>Methylobacteriaceae</taxon>
        <taxon>Methylobacterium</taxon>
    </lineage>
</organism>
<reference evidence="1" key="1">
    <citation type="journal article" date="2021" name="Front. Microbiol.">
        <title>Comprehensive Comparative Genomics and Phenotyping of Methylobacterium Species.</title>
        <authorList>
            <person name="Alessa O."/>
            <person name="Ogura Y."/>
            <person name="Fujitani Y."/>
            <person name="Takami H."/>
            <person name="Hayashi T."/>
            <person name="Sahin N."/>
            <person name="Tani A."/>
        </authorList>
    </citation>
    <scope>NUCLEOTIDE SEQUENCE</scope>
    <source>
        <strain evidence="1">DSM 19015</strain>
    </source>
</reference>
<sequence>MADSPAAQRILERGIKRYMVNCVVTLRRYGVQEHEINAYGLTYMVAITDQVAKISKTELPHPYPVTRIRAK</sequence>
<gene>
    <name evidence="1" type="ORF">OCOJLMKI_5130</name>
</gene>
<comment type="caution">
    <text evidence="1">The sequence shown here is derived from an EMBL/GenBank/DDBJ whole genome shotgun (WGS) entry which is preliminary data.</text>
</comment>
<evidence type="ECO:0000313" key="2">
    <source>
        <dbReference type="Proteomes" id="UP001055125"/>
    </source>
</evidence>
<proteinExistence type="predicted"/>
<name>A0ABQ4S4P2_9HYPH</name>
<evidence type="ECO:0000313" key="1">
    <source>
        <dbReference type="EMBL" id="GJD97891.1"/>
    </source>
</evidence>
<protein>
    <submittedName>
        <fullName evidence="1">Uncharacterized protein</fullName>
    </submittedName>
</protein>
<keyword evidence="2" id="KW-1185">Reference proteome</keyword>
<dbReference type="EMBL" id="BPQP01000123">
    <property type="protein sequence ID" value="GJD97891.1"/>
    <property type="molecule type" value="Genomic_DNA"/>
</dbReference>
<accession>A0ABQ4S4P2</accession>
<dbReference type="Proteomes" id="UP001055125">
    <property type="component" value="Unassembled WGS sequence"/>
</dbReference>